<feature type="transmembrane region" description="Helical" evidence="1">
    <location>
        <begin position="328"/>
        <end position="346"/>
    </location>
</feature>
<keyword evidence="1" id="KW-1133">Transmembrane helix</keyword>
<comment type="caution">
    <text evidence="2">The sequence shown here is derived from an EMBL/GenBank/DDBJ whole genome shotgun (WGS) entry which is preliminary data.</text>
</comment>
<protein>
    <submittedName>
        <fullName evidence="2">EpsG family protein</fullName>
    </submittedName>
</protein>
<dbReference type="Pfam" id="PF14897">
    <property type="entry name" value="EpsG"/>
    <property type="match status" value="1"/>
</dbReference>
<feature type="transmembrane region" description="Helical" evidence="1">
    <location>
        <begin position="271"/>
        <end position="291"/>
    </location>
</feature>
<feature type="transmembrane region" description="Helical" evidence="1">
    <location>
        <begin position="162"/>
        <end position="184"/>
    </location>
</feature>
<organism evidence="2 3">
    <name type="scientific">Bacteroides fragilis</name>
    <dbReference type="NCBI Taxonomy" id="817"/>
    <lineage>
        <taxon>Bacteria</taxon>
        <taxon>Pseudomonadati</taxon>
        <taxon>Bacteroidota</taxon>
        <taxon>Bacteroidia</taxon>
        <taxon>Bacteroidales</taxon>
        <taxon>Bacteroidaceae</taxon>
        <taxon>Bacteroides</taxon>
    </lineage>
</organism>
<keyword evidence="1" id="KW-0472">Membrane</keyword>
<dbReference type="Proteomes" id="UP000284614">
    <property type="component" value="Unassembled WGS sequence"/>
</dbReference>
<feature type="transmembrane region" description="Helical" evidence="1">
    <location>
        <begin position="114"/>
        <end position="131"/>
    </location>
</feature>
<dbReference type="InterPro" id="IPR049458">
    <property type="entry name" value="EpsG-like"/>
</dbReference>
<reference evidence="2 3" key="1">
    <citation type="submission" date="2018-08" db="EMBL/GenBank/DDBJ databases">
        <title>A genome reference for cultivated species of the human gut microbiota.</title>
        <authorList>
            <person name="Zou Y."/>
            <person name="Xue W."/>
            <person name="Luo G."/>
        </authorList>
    </citation>
    <scope>NUCLEOTIDE SEQUENCE [LARGE SCALE GENOMIC DNA]</scope>
    <source>
        <strain evidence="2 3">OF01-1</strain>
    </source>
</reference>
<sequence>MTFYYMIFLFLFLSVLLGKIYNRIQSILFFLWIIFFATITAIRDGVGTDFESYVGIFEITPQWDSLFSTMPLVDWGFWYLNSTVKTFGGDVVVLFFFTSFITTLSLYFVSKRILPQYTLVVLLIFYSFFLLRFEFNTIRHGIMAMCTWLGFTYIPSRNFKLFFIYVFLGGLFHVIGFFFIPFYWLLNYNIKPQKCILGIIISYFIGFYIPIFRFLQAVIPVNNIIGNKLFFYTEEYYATENSSAAGITLGLMVYTILFFMLLYYWKKIENYTYALLLRNSLFWAICFALLFNQYGVFVERFTSLLYISIAFIIPMIIHTLPKDKLNKLIFYFLFLLYCFLLLTKNLSSIEPSTGHFQYIPYRIVKII</sequence>
<feature type="transmembrane region" description="Helical" evidence="1">
    <location>
        <begin position="244"/>
        <end position="264"/>
    </location>
</feature>
<feature type="transmembrane region" description="Helical" evidence="1">
    <location>
        <begin position="27"/>
        <end position="43"/>
    </location>
</feature>
<name>A0A413JZM3_BACFG</name>
<proteinExistence type="predicted"/>
<feature type="transmembrane region" description="Helical" evidence="1">
    <location>
        <begin position="6"/>
        <end position="22"/>
    </location>
</feature>
<keyword evidence="1" id="KW-0812">Transmembrane</keyword>
<feature type="transmembrane region" description="Helical" evidence="1">
    <location>
        <begin position="303"/>
        <end position="321"/>
    </location>
</feature>
<evidence type="ECO:0000313" key="3">
    <source>
        <dbReference type="Proteomes" id="UP000284614"/>
    </source>
</evidence>
<gene>
    <name evidence="2" type="ORF">DXA27_09415</name>
</gene>
<evidence type="ECO:0000256" key="1">
    <source>
        <dbReference type="SAM" id="Phobius"/>
    </source>
</evidence>
<feature type="transmembrane region" description="Helical" evidence="1">
    <location>
        <begin position="87"/>
        <end position="108"/>
    </location>
</feature>
<feature type="transmembrane region" description="Helical" evidence="1">
    <location>
        <begin position="196"/>
        <end position="219"/>
    </location>
</feature>
<dbReference type="AlphaFoldDB" id="A0A413JZM3"/>
<accession>A0A413JZM3</accession>
<evidence type="ECO:0000313" key="2">
    <source>
        <dbReference type="EMBL" id="RGY69023.1"/>
    </source>
</evidence>
<dbReference type="EMBL" id="QSDG01000007">
    <property type="protein sequence ID" value="RGY69023.1"/>
    <property type="molecule type" value="Genomic_DNA"/>
</dbReference>